<dbReference type="SUPFAM" id="SSF51004">
    <property type="entry name" value="C-terminal (heme d1) domain of cytochrome cd1-nitrite reductase"/>
    <property type="match status" value="1"/>
</dbReference>
<evidence type="ECO:0000313" key="3">
    <source>
        <dbReference type="Proteomes" id="UP001165367"/>
    </source>
</evidence>
<gene>
    <name evidence="2" type="ORF">LZZ85_23255</name>
</gene>
<feature type="chain" id="PRO_5047370843" evidence="1">
    <location>
        <begin position="21"/>
        <end position="416"/>
    </location>
</feature>
<keyword evidence="1" id="KW-0732">Signal</keyword>
<dbReference type="EMBL" id="JAKLTR010000019">
    <property type="protein sequence ID" value="MCG2617233.1"/>
    <property type="molecule type" value="Genomic_DNA"/>
</dbReference>
<dbReference type="InterPro" id="IPR011048">
    <property type="entry name" value="Haem_d1_sf"/>
</dbReference>
<sequence length="416" mass="45978">MPLFLIIPVCLVLFSCQGAASVKAVTPAAVQDSIPKNLVLAADSIPATVTVDTVQKPVLAPYSHIVYEKTEVLKAAPGTKSVLFNGDGSKLYAMNLEGMSIYEFDQTTRSVIREFKFAPTKGTGWDYTTDKPISSYEEKPVEACLSHDDRILWVSLHNAEGIVPIRVDDNDENEPHPLKDQHLKKITVNYPGKAEKDSFWVPLVKTGKTPKVISKTADDKHLLVSNWHSYTVSVLEMDTAGFPAARMIDTIKTVAIPRGIAVDDDEKKSYVAIMGGSVIDVINNETWEKEEPIQVVSNPRHVVADTAGRLFVSYNKLAKIACVDPSTGKTLFTATTHAQPRTLILSKNQQFLFVTCYSSDFVDVYKINDTQFEKVASLPCKGHPVGVDIFEDDSKLEAWVCSYTNGLINVFSFKKK</sequence>
<evidence type="ECO:0000313" key="2">
    <source>
        <dbReference type="EMBL" id="MCG2617233.1"/>
    </source>
</evidence>
<accession>A0ABS9KY73</accession>
<dbReference type="PANTHER" id="PTHR47197:SF3">
    <property type="entry name" value="DIHYDRO-HEME D1 DEHYDROGENASE"/>
    <property type="match status" value="1"/>
</dbReference>
<dbReference type="PANTHER" id="PTHR47197">
    <property type="entry name" value="PROTEIN NIRF"/>
    <property type="match status" value="1"/>
</dbReference>
<proteinExistence type="predicted"/>
<keyword evidence="3" id="KW-1185">Reference proteome</keyword>
<dbReference type="Gene3D" id="2.130.10.10">
    <property type="entry name" value="YVTN repeat-like/Quinoprotein amine dehydrogenase"/>
    <property type="match status" value="1"/>
</dbReference>
<name>A0ABS9KY73_9BACT</name>
<comment type="caution">
    <text evidence="2">The sequence shown here is derived from an EMBL/GenBank/DDBJ whole genome shotgun (WGS) entry which is preliminary data.</text>
</comment>
<protein>
    <submittedName>
        <fullName evidence="2">YncE family protein</fullName>
    </submittedName>
</protein>
<dbReference type="InterPro" id="IPR015943">
    <property type="entry name" value="WD40/YVTN_repeat-like_dom_sf"/>
</dbReference>
<organism evidence="2 3">
    <name type="scientific">Terrimonas ginsenosidimutans</name>
    <dbReference type="NCBI Taxonomy" id="2908004"/>
    <lineage>
        <taxon>Bacteria</taxon>
        <taxon>Pseudomonadati</taxon>
        <taxon>Bacteroidota</taxon>
        <taxon>Chitinophagia</taxon>
        <taxon>Chitinophagales</taxon>
        <taxon>Chitinophagaceae</taxon>
        <taxon>Terrimonas</taxon>
    </lineage>
</organism>
<reference evidence="2" key="1">
    <citation type="submission" date="2022-01" db="EMBL/GenBank/DDBJ databases">
        <authorList>
            <person name="Jo J.-H."/>
            <person name="Im W.-T."/>
        </authorList>
    </citation>
    <scope>NUCLEOTIDE SEQUENCE</scope>
    <source>
        <strain evidence="2">NA20</strain>
    </source>
</reference>
<dbReference type="InterPro" id="IPR051200">
    <property type="entry name" value="Host-pathogen_enzymatic-act"/>
</dbReference>
<dbReference type="RefSeq" id="WP_237875795.1">
    <property type="nucleotide sequence ID" value="NZ_JAKLTR010000019.1"/>
</dbReference>
<dbReference type="Proteomes" id="UP001165367">
    <property type="component" value="Unassembled WGS sequence"/>
</dbReference>
<evidence type="ECO:0000256" key="1">
    <source>
        <dbReference type="SAM" id="SignalP"/>
    </source>
</evidence>
<feature type="signal peptide" evidence="1">
    <location>
        <begin position="1"/>
        <end position="20"/>
    </location>
</feature>